<dbReference type="Proteomes" id="UP001333110">
    <property type="component" value="Unassembled WGS sequence"/>
</dbReference>
<reference evidence="1 2" key="1">
    <citation type="journal article" date="2023" name="J. Hered.">
        <title>Chromosome-level genome of the wood stork (Mycteria americana) provides insight into avian chromosome evolution.</title>
        <authorList>
            <person name="Flamio R. Jr."/>
            <person name="Ramstad K.M."/>
        </authorList>
    </citation>
    <scope>NUCLEOTIDE SEQUENCE [LARGE SCALE GENOMIC DNA]</scope>
    <source>
        <strain evidence="1">JAX WOST 10</strain>
    </source>
</reference>
<dbReference type="EMBL" id="JAUNZN010000001">
    <property type="protein sequence ID" value="KAK4830240.1"/>
    <property type="molecule type" value="Genomic_DNA"/>
</dbReference>
<accession>A0AAN7S6E2</accession>
<keyword evidence="2" id="KW-1185">Reference proteome</keyword>
<organism evidence="1 2">
    <name type="scientific">Mycteria americana</name>
    <name type="common">Wood stork</name>
    <dbReference type="NCBI Taxonomy" id="33587"/>
    <lineage>
        <taxon>Eukaryota</taxon>
        <taxon>Metazoa</taxon>
        <taxon>Chordata</taxon>
        <taxon>Craniata</taxon>
        <taxon>Vertebrata</taxon>
        <taxon>Euteleostomi</taxon>
        <taxon>Archelosauria</taxon>
        <taxon>Archosauria</taxon>
        <taxon>Dinosauria</taxon>
        <taxon>Saurischia</taxon>
        <taxon>Theropoda</taxon>
        <taxon>Coelurosauria</taxon>
        <taxon>Aves</taxon>
        <taxon>Neognathae</taxon>
        <taxon>Neoaves</taxon>
        <taxon>Aequornithes</taxon>
        <taxon>Ciconiiformes</taxon>
        <taxon>Ciconiidae</taxon>
        <taxon>Mycteria</taxon>
    </lineage>
</organism>
<comment type="caution">
    <text evidence="1">The sequence shown here is derived from an EMBL/GenBank/DDBJ whole genome shotgun (WGS) entry which is preliminary data.</text>
</comment>
<proteinExistence type="predicted"/>
<evidence type="ECO:0000313" key="1">
    <source>
        <dbReference type="EMBL" id="KAK4830240.1"/>
    </source>
</evidence>
<protein>
    <submittedName>
        <fullName evidence="1">Uncharacterized protein</fullName>
    </submittedName>
</protein>
<gene>
    <name evidence="1" type="ORF">QYF61_009307</name>
</gene>
<name>A0AAN7S6E2_MYCAM</name>
<evidence type="ECO:0000313" key="2">
    <source>
        <dbReference type="Proteomes" id="UP001333110"/>
    </source>
</evidence>
<dbReference type="AlphaFoldDB" id="A0AAN7S6E2"/>
<sequence>MVQRGWRQVLEEVPSEHQEILFYSECDQALDQVTQRGCGVSFLGDIQKLYGHGLGQLALEEHKLLGQKMLHLYWAVPHHADWHVLGHLSWTHCEEIQVRRTPCQPTRAISPCPSDTAAGPVCSSPQPSPARPWVSPRQAHLWAHIPASPQPVPVPMRVPDARGWGCPGAPRLPCSCLGAWGPSHGRQFSMNFSNVSPSSGLQFFMNCSSMGPFHRVQSFRNRLLQHRFPMGSQVLPANLLQRGLLSPWGHRSCQEPALAWPSHGVTVSFKHPPALAWGLPWAAGIPLKGLWPKDKSTLEKVHLEASVAVDKSILQRVHLEASVAVHEVTLEHLKVAWPRRLHTTPPSEQYLLRVSTPSSPGVTDV</sequence>